<name>A0A815A017_9BILA</name>
<dbReference type="Proteomes" id="UP000663870">
    <property type="component" value="Unassembled WGS sequence"/>
</dbReference>
<comment type="caution">
    <text evidence="2">The sequence shown here is derived from an EMBL/GenBank/DDBJ whole genome shotgun (WGS) entry which is preliminary data.</text>
</comment>
<organism evidence="2 4">
    <name type="scientific">Rotaria sordida</name>
    <dbReference type="NCBI Taxonomy" id="392033"/>
    <lineage>
        <taxon>Eukaryota</taxon>
        <taxon>Metazoa</taxon>
        <taxon>Spiralia</taxon>
        <taxon>Gnathifera</taxon>
        <taxon>Rotifera</taxon>
        <taxon>Eurotatoria</taxon>
        <taxon>Bdelloidea</taxon>
        <taxon>Philodinida</taxon>
        <taxon>Philodinidae</taxon>
        <taxon>Rotaria</taxon>
    </lineage>
</organism>
<sequence>MAQEKINRRGQDQNQKLPYPNMSVALSATIQQNSHNLYNLDSNNLMNPSIPNLTSAECRQSEELNNQMMNCLSFQPVRSTSEFVRKQLQNTIQGRQKPTGGKDLSGVTGHNSLSANLDCNQKGAFFRTHLSSQMSTPPLQTTIRPQQQDKTT</sequence>
<accession>A0A815A017</accession>
<dbReference type="EMBL" id="CAJNOL010000962">
    <property type="protein sequence ID" value="CAF1250745.1"/>
    <property type="molecule type" value="Genomic_DNA"/>
</dbReference>
<keyword evidence="4" id="KW-1185">Reference proteome</keyword>
<evidence type="ECO:0000313" key="4">
    <source>
        <dbReference type="Proteomes" id="UP000663870"/>
    </source>
</evidence>
<proteinExistence type="predicted"/>
<feature type="region of interest" description="Disordered" evidence="1">
    <location>
        <begin position="131"/>
        <end position="152"/>
    </location>
</feature>
<dbReference type="EMBL" id="CAJNOL010000963">
    <property type="protein sequence ID" value="CAF1251180.1"/>
    <property type="molecule type" value="Genomic_DNA"/>
</dbReference>
<gene>
    <name evidence="2" type="ORF">JXQ802_LOCUS26963</name>
    <name evidence="3" type="ORF">JXQ802_LOCUS26985</name>
</gene>
<dbReference type="AlphaFoldDB" id="A0A815A017"/>
<reference evidence="2" key="1">
    <citation type="submission" date="2021-02" db="EMBL/GenBank/DDBJ databases">
        <authorList>
            <person name="Nowell W R."/>
        </authorList>
    </citation>
    <scope>NUCLEOTIDE SEQUENCE</scope>
</reference>
<evidence type="ECO:0000256" key="1">
    <source>
        <dbReference type="SAM" id="MobiDB-lite"/>
    </source>
</evidence>
<evidence type="ECO:0000313" key="3">
    <source>
        <dbReference type="EMBL" id="CAF1251180.1"/>
    </source>
</evidence>
<protein>
    <submittedName>
        <fullName evidence="2">Uncharacterized protein</fullName>
    </submittedName>
</protein>
<evidence type="ECO:0000313" key="2">
    <source>
        <dbReference type="EMBL" id="CAF1250745.1"/>
    </source>
</evidence>